<gene>
    <name evidence="1" type="ORF">NDU88_002445</name>
</gene>
<feature type="non-terminal residue" evidence="1">
    <location>
        <position position="1"/>
    </location>
</feature>
<organism evidence="1 2">
    <name type="scientific">Pleurodeles waltl</name>
    <name type="common">Iberian ribbed newt</name>
    <dbReference type="NCBI Taxonomy" id="8319"/>
    <lineage>
        <taxon>Eukaryota</taxon>
        <taxon>Metazoa</taxon>
        <taxon>Chordata</taxon>
        <taxon>Craniata</taxon>
        <taxon>Vertebrata</taxon>
        <taxon>Euteleostomi</taxon>
        <taxon>Amphibia</taxon>
        <taxon>Batrachia</taxon>
        <taxon>Caudata</taxon>
        <taxon>Salamandroidea</taxon>
        <taxon>Salamandridae</taxon>
        <taxon>Pleurodelinae</taxon>
        <taxon>Pleurodeles</taxon>
    </lineage>
</organism>
<comment type="caution">
    <text evidence="1">The sequence shown here is derived from an EMBL/GenBank/DDBJ whole genome shotgun (WGS) entry which is preliminary data.</text>
</comment>
<evidence type="ECO:0000313" key="1">
    <source>
        <dbReference type="EMBL" id="KAJ1097321.1"/>
    </source>
</evidence>
<name>A0AAV7M0K8_PLEWA</name>
<dbReference type="Proteomes" id="UP001066276">
    <property type="component" value="Chromosome 10"/>
</dbReference>
<keyword evidence="2" id="KW-1185">Reference proteome</keyword>
<protein>
    <submittedName>
        <fullName evidence="1">Uncharacterized protein</fullName>
    </submittedName>
</protein>
<dbReference type="EMBL" id="JANPWB010000014">
    <property type="protein sequence ID" value="KAJ1097321.1"/>
    <property type="molecule type" value="Genomic_DNA"/>
</dbReference>
<proteinExistence type="predicted"/>
<dbReference type="AlphaFoldDB" id="A0AAV7M0K8"/>
<sequence>SSILLFLGKSEQYVLRHWQDCLYYQQKERKLSTGQQPCQVTSHTGFFLNNYFILKCRVMDELALWLFNILYISRNNRV</sequence>
<feature type="non-terminal residue" evidence="1">
    <location>
        <position position="78"/>
    </location>
</feature>
<reference evidence="1" key="1">
    <citation type="journal article" date="2022" name="bioRxiv">
        <title>Sequencing and chromosome-scale assembly of the giantPleurodeles waltlgenome.</title>
        <authorList>
            <person name="Brown T."/>
            <person name="Elewa A."/>
            <person name="Iarovenko S."/>
            <person name="Subramanian E."/>
            <person name="Araus A.J."/>
            <person name="Petzold A."/>
            <person name="Susuki M."/>
            <person name="Suzuki K.-i.T."/>
            <person name="Hayashi T."/>
            <person name="Toyoda A."/>
            <person name="Oliveira C."/>
            <person name="Osipova E."/>
            <person name="Leigh N.D."/>
            <person name="Simon A."/>
            <person name="Yun M.H."/>
        </authorList>
    </citation>
    <scope>NUCLEOTIDE SEQUENCE</scope>
    <source>
        <strain evidence="1">20211129_DDA</strain>
        <tissue evidence="1">Liver</tissue>
    </source>
</reference>
<accession>A0AAV7M0K8</accession>
<evidence type="ECO:0000313" key="2">
    <source>
        <dbReference type="Proteomes" id="UP001066276"/>
    </source>
</evidence>